<dbReference type="Proteomes" id="UP000293045">
    <property type="component" value="Unassembled WGS sequence"/>
</dbReference>
<accession>A0A4Q9LLH5</accession>
<evidence type="ECO:0000256" key="8">
    <source>
        <dbReference type="ARBA" id="ARBA00022776"/>
    </source>
</evidence>
<dbReference type="PANTHER" id="PTHR13108">
    <property type="entry name" value="CONDENSIN COMPLEX SUBUNIT 2"/>
    <property type="match status" value="1"/>
</dbReference>
<dbReference type="GO" id="GO:0003682">
    <property type="term" value="F:chromatin binding"/>
    <property type="evidence" value="ECO:0007669"/>
    <property type="project" value="TreeGrafter"/>
</dbReference>
<keyword evidence="9" id="KW-0226">DNA condensation</keyword>
<dbReference type="EMBL" id="PIXR01000097">
    <property type="protein sequence ID" value="TBU09183.1"/>
    <property type="molecule type" value="Genomic_DNA"/>
</dbReference>
<evidence type="ECO:0000313" key="12">
    <source>
        <dbReference type="Proteomes" id="UP000293045"/>
    </source>
</evidence>
<keyword evidence="6" id="KW-0963">Cytoplasm</keyword>
<dbReference type="Pfam" id="PF05786">
    <property type="entry name" value="Cnd2"/>
    <property type="match status" value="2"/>
</dbReference>
<comment type="caution">
    <text evidence="11">The sequence shown here is derived from an EMBL/GenBank/DDBJ whole genome shotgun (WGS) entry which is preliminary data.</text>
</comment>
<evidence type="ECO:0000256" key="5">
    <source>
        <dbReference type="ARBA" id="ARBA00022454"/>
    </source>
</evidence>
<evidence type="ECO:0000256" key="10">
    <source>
        <dbReference type="ARBA" id="ARBA00023306"/>
    </source>
</evidence>
<evidence type="ECO:0000256" key="3">
    <source>
        <dbReference type="ARBA" id="ARBA00009471"/>
    </source>
</evidence>
<evidence type="ECO:0000256" key="6">
    <source>
        <dbReference type="ARBA" id="ARBA00022490"/>
    </source>
</evidence>
<comment type="subcellular location">
    <subcellularLocation>
        <location evidence="1">Chromosome</location>
    </subcellularLocation>
    <subcellularLocation>
        <location evidence="2">Cytoplasm</location>
    </subcellularLocation>
</comment>
<keyword evidence="7" id="KW-0132">Cell division</keyword>
<evidence type="ECO:0000256" key="2">
    <source>
        <dbReference type="ARBA" id="ARBA00004496"/>
    </source>
</evidence>
<evidence type="ECO:0000256" key="7">
    <source>
        <dbReference type="ARBA" id="ARBA00022618"/>
    </source>
</evidence>
<keyword evidence="8" id="KW-0498">Mitosis</keyword>
<comment type="similarity">
    <text evidence="3">Belongs to the CND2 (condensin subunit 2) family.</text>
</comment>
<dbReference type="GO" id="GO:0007076">
    <property type="term" value="P:mitotic chromosome condensation"/>
    <property type="evidence" value="ECO:0007669"/>
    <property type="project" value="InterPro"/>
</dbReference>
<evidence type="ECO:0000256" key="1">
    <source>
        <dbReference type="ARBA" id="ARBA00004286"/>
    </source>
</evidence>
<gene>
    <name evidence="11" type="ORF">CWI39_0097p0020</name>
</gene>
<dbReference type="VEuPathDB" id="MicrosporidiaDB:CWI36_0706p0020"/>
<evidence type="ECO:0000256" key="9">
    <source>
        <dbReference type="ARBA" id="ARBA00023067"/>
    </source>
</evidence>
<dbReference type="GO" id="GO:0005737">
    <property type="term" value="C:cytoplasm"/>
    <property type="evidence" value="ECO:0007669"/>
    <property type="project" value="UniProtKB-SubCell"/>
</dbReference>
<sequence length="469" mass="54211">MVQSDLHTWLKAAAENKITTKNTWKSNIIEYLADVNQFIENNGLNFQMASSTLDGAVKEFSTRVDDVSENTNKLLEHLDDEIDSDGKDNTKNRQRSKRQNFIEKDVENLNIKLSEQINQTKLFKISCRKTAHRLLLDYIFISSHGIQNLSLDENIFDENVILETKEYPLNLEECDFPICPSIKDIQNHSVKRISTHYTGLENREDLIENKAENVNFENDFQNDFSTEFNNDFNESISETNNPPLITSSNSLNAWAGPEHWKSSISKKTKARKPTQKNLLNFSIKISTNILEKANTIFDASYISRRREDKPLLPNDYKINTEDIYKYAVREGSFYTNNNLEINDTSICGNITTNTEITAVSFIKEDLKEEIVVDIPPTERKDIIENLISKYNRTQKKVDIKKLKDKVYFNVEKNKIARLSDIYSEIKDSYDEIEKKDISVHYCIISLLHLASENSIDIQSGDNDILVKYL</sequence>
<organism evidence="11 12">
    <name type="scientific">Hamiltosporidium magnivora</name>
    <dbReference type="NCBI Taxonomy" id="148818"/>
    <lineage>
        <taxon>Eukaryota</taxon>
        <taxon>Fungi</taxon>
        <taxon>Fungi incertae sedis</taxon>
        <taxon>Microsporidia</taxon>
        <taxon>Dubosqiidae</taxon>
        <taxon>Hamiltosporidium</taxon>
    </lineage>
</organism>
<dbReference type="AlphaFoldDB" id="A0A4Q9LLH5"/>
<dbReference type="VEuPathDB" id="MicrosporidiaDB:CWI39_0097p0020"/>
<dbReference type="GO" id="GO:0051301">
    <property type="term" value="P:cell division"/>
    <property type="evidence" value="ECO:0007669"/>
    <property type="project" value="UniProtKB-KW"/>
</dbReference>
<protein>
    <recommendedName>
        <fullName evidence="4">Condensin complex subunit 2</fullName>
    </recommendedName>
</protein>
<dbReference type="InterPro" id="IPR022816">
    <property type="entry name" value="Condensin_barren_su2"/>
</dbReference>
<name>A0A4Q9LLH5_9MICR</name>
<evidence type="ECO:0000313" key="11">
    <source>
        <dbReference type="EMBL" id="TBU09183.1"/>
    </source>
</evidence>
<evidence type="ECO:0000256" key="4">
    <source>
        <dbReference type="ARBA" id="ARBA00016065"/>
    </source>
</evidence>
<keyword evidence="5" id="KW-0158">Chromosome</keyword>
<proteinExistence type="inferred from homology"/>
<keyword evidence="10" id="KW-0131">Cell cycle</keyword>
<reference evidence="11 12" key="1">
    <citation type="submission" date="2017-12" db="EMBL/GenBank/DDBJ databases">
        <authorList>
            <person name="Pombert J.-F."/>
            <person name="Haag K.L."/>
            <person name="Ebert D."/>
        </authorList>
    </citation>
    <scope>NUCLEOTIDE SEQUENCE [LARGE SCALE GENOMIC DNA]</scope>
    <source>
        <strain evidence="11">IL-BN-2</strain>
    </source>
</reference>
<dbReference type="GO" id="GO:0000796">
    <property type="term" value="C:condensin complex"/>
    <property type="evidence" value="ECO:0007669"/>
    <property type="project" value="InterPro"/>
</dbReference>
<dbReference type="PANTHER" id="PTHR13108:SF9">
    <property type="entry name" value="CONDENSIN COMPLEX SUBUNIT 2"/>
    <property type="match status" value="1"/>
</dbReference>